<dbReference type="InterPro" id="IPR019046">
    <property type="entry name" value="Restrct_endonuc_II_NgoPII"/>
</dbReference>
<dbReference type="AlphaFoldDB" id="E8KGI2"/>
<organism evidence="1 2">
    <name type="scientific">Actinobacillus ureae ATCC 25976</name>
    <dbReference type="NCBI Taxonomy" id="887324"/>
    <lineage>
        <taxon>Bacteria</taxon>
        <taxon>Pseudomonadati</taxon>
        <taxon>Pseudomonadota</taxon>
        <taxon>Gammaproteobacteria</taxon>
        <taxon>Pasteurellales</taxon>
        <taxon>Pasteurellaceae</taxon>
        <taxon>Actinobacillus</taxon>
    </lineage>
</organism>
<dbReference type="GO" id="GO:0009307">
    <property type="term" value="P:DNA restriction-modification system"/>
    <property type="evidence" value="ECO:0007669"/>
    <property type="project" value="InterPro"/>
</dbReference>
<comment type="caution">
    <text evidence="1">The sequence shown here is derived from an EMBL/GenBank/DDBJ whole genome shotgun (WGS) entry which is preliminary data.</text>
</comment>
<accession>E8KGI2</accession>
<keyword evidence="1" id="KW-0540">Nuclease</keyword>
<dbReference type="Proteomes" id="UP000005467">
    <property type="component" value="Unassembled WGS sequence"/>
</dbReference>
<protein>
    <submittedName>
        <fullName evidence="1">NgoPII restriction endonuclease</fullName>
    </submittedName>
</protein>
<reference evidence="1 2" key="1">
    <citation type="submission" date="2011-01" db="EMBL/GenBank/DDBJ databases">
        <authorList>
            <person name="Muzny D."/>
            <person name="Qin X."/>
            <person name="Deng J."/>
            <person name="Jiang H."/>
            <person name="Liu Y."/>
            <person name="Qu J."/>
            <person name="Song X.-Z."/>
            <person name="Zhang L."/>
            <person name="Thornton R."/>
            <person name="Coyle M."/>
            <person name="Francisco L."/>
            <person name="Jackson L."/>
            <person name="Javaid M."/>
            <person name="Korchina V."/>
            <person name="Kovar C."/>
            <person name="Mata R."/>
            <person name="Mathew T."/>
            <person name="Ngo R."/>
            <person name="Nguyen L."/>
            <person name="Nguyen N."/>
            <person name="Okwuonu G."/>
            <person name="Ongeri F."/>
            <person name="Pham C."/>
            <person name="Simmons D."/>
            <person name="Wilczek-Boney K."/>
            <person name="Hale W."/>
            <person name="Jakkamsetti A."/>
            <person name="Pham P."/>
            <person name="Ruth R."/>
            <person name="San Lucas F."/>
            <person name="Warren J."/>
            <person name="Zhang J."/>
            <person name="Zhao Z."/>
            <person name="Zhou C."/>
            <person name="Zhu D."/>
            <person name="Lee S."/>
            <person name="Bess C."/>
            <person name="Blankenburg K."/>
            <person name="Forbes L."/>
            <person name="Fu Q."/>
            <person name="Gubbala S."/>
            <person name="Hirani K."/>
            <person name="Jayaseelan J.C."/>
            <person name="Lara F."/>
            <person name="Munidasa M."/>
            <person name="Palculict T."/>
            <person name="Patil S."/>
            <person name="Pu L.-L."/>
            <person name="Saada N."/>
            <person name="Tang L."/>
            <person name="Weissenberger G."/>
            <person name="Zhu Y."/>
            <person name="Hemphill L."/>
            <person name="Shang Y."/>
            <person name="Youmans B."/>
            <person name="Ayvaz T."/>
            <person name="Ross M."/>
            <person name="Santibanez J."/>
            <person name="Aqrawi P."/>
            <person name="Gross S."/>
            <person name="Joshi V."/>
            <person name="Fowler G."/>
            <person name="Nazareth L."/>
            <person name="Reid J."/>
            <person name="Worley K."/>
            <person name="Petrosino J."/>
            <person name="Highlander S."/>
            <person name="Gibbs R."/>
        </authorList>
    </citation>
    <scope>NUCLEOTIDE SEQUENCE [LARGE SCALE GENOMIC DNA]</scope>
    <source>
        <strain evidence="1 2">ATCC 25976</strain>
    </source>
</reference>
<dbReference type="EMBL" id="AEVG01000062">
    <property type="protein sequence ID" value="EFX92001.1"/>
    <property type="molecule type" value="Genomic_DNA"/>
</dbReference>
<keyword evidence="1" id="KW-0378">Hydrolase</keyword>
<keyword evidence="1" id="KW-0255">Endonuclease</keyword>
<dbReference type="RefSeq" id="WP_005622526.1">
    <property type="nucleotide sequence ID" value="NZ_GL831080.1"/>
</dbReference>
<gene>
    <name evidence="1" type="ORF">HMPREF0027_0949</name>
</gene>
<dbReference type="HOGENOM" id="CLU_085317_0_0_6"/>
<proteinExistence type="predicted"/>
<dbReference type="REBASE" id="32877">
    <property type="entry name" value="Aur25976ORF950P"/>
</dbReference>
<dbReference type="Pfam" id="PF09521">
    <property type="entry name" value="RE_NgoPII"/>
    <property type="match status" value="1"/>
</dbReference>
<evidence type="ECO:0000313" key="1">
    <source>
        <dbReference type="EMBL" id="EFX92001.1"/>
    </source>
</evidence>
<evidence type="ECO:0000313" key="2">
    <source>
        <dbReference type="Proteomes" id="UP000005467"/>
    </source>
</evidence>
<name>E8KGI2_9PAST</name>
<keyword evidence="2" id="KW-1185">Reference proteome</keyword>
<dbReference type="GO" id="GO:0009036">
    <property type="term" value="F:type II site-specific deoxyribonuclease activity"/>
    <property type="evidence" value="ECO:0007669"/>
    <property type="project" value="InterPro"/>
</dbReference>
<sequence>MNIINAIINLVCNPITELVTHYQSRNRANQAGDALEEYIKELFAGTFGLSEAERLEKISEVFSYLGNNSNPPDAMLQNGDAIEVKKIENNNSALALNSSYPKSKLLANNPMISTACKNAEDWVEKDLIYAVGVVDGVNLKHLAFVYGEDYCADEDCYLKIKSTIKLGVESIAGVEFAETKELGRVNKVDPLGITYLRVRGMWGIENPWTVFHYIYQRNFDYNFNFMAIINEEKWNSFPNTKTLIDLQNDHLKITDVKIKDPNNPAKLKNAKLITYFI</sequence>
<dbReference type="GO" id="GO:0003677">
    <property type="term" value="F:DNA binding"/>
    <property type="evidence" value="ECO:0007669"/>
    <property type="project" value="InterPro"/>
</dbReference>